<dbReference type="InterPro" id="IPR016181">
    <property type="entry name" value="Acyl_CoA_acyltransferase"/>
</dbReference>
<protein>
    <recommendedName>
        <fullName evidence="3">N-acetyltransferase domain-containing protein</fullName>
    </recommendedName>
</protein>
<dbReference type="SUPFAM" id="SSF55729">
    <property type="entry name" value="Acyl-CoA N-acyltransferases (Nat)"/>
    <property type="match status" value="1"/>
</dbReference>
<comment type="caution">
    <text evidence="1">The sequence shown here is derived from an EMBL/GenBank/DDBJ whole genome shotgun (WGS) entry which is preliminary data.</text>
</comment>
<sequence>MPHRKRLVSRVVPSYNSLSTMIIETQEEIEARQTLAETQPLLNRVVVEPFRLVDVSTTVDSYYDAFSNDPLHRYIGANPGPGRRPSTYLKAYIALLLVCWNWTKVLLTIDHGVAVLAASFPNRNTFLENVLARMLKIVTFPRRLIMPAEKKKRLAEVETKIKQVTKEAGVEGRLKDWVYLDLLFAARRSQGRGHGSALVKTLTDQLDLSGQTCWTHALALNEGFYNYHGFQTLASITIADDNPEWHEDAFVLHVMAREPKTTTDEKH</sequence>
<dbReference type="OrthoDB" id="2744543at2759"/>
<dbReference type="PANTHER" id="PTHR42791:SF1">
    <property type="entry name" value="N-ACETYLTRANSFERASE DOMAIN-CONTAINING PROTEIN"/>
    <property type="match status" value="1"/>
</dbReference>
<dbReference type="Proteomes" id="UP000807306">
    <property type="component" value="Unassembled WGS sequence"/>
</dbReference>
<keyword evidence="2" id="KW-1185">Reference proteome</keyword>
<organism evidence="1 2">
    <name type="scientific">Crepidotus variabilis</name>
    <dbReference type="NCBI Taxonomy" id="179855"/>
    <lineage>
        <taxon>Eukaryota</taxon>
        <taxon>Fungi</taxon>
        <taxon>Dikarya</taxon>
        <taxon>Basidiomycota</taxon>
        <taxon>Agaricomycotina</taxon>
        <taxon>Agaricomycetes</taxon>
        <taxon>Agaricomycetidae</taxon>
        <taxon>Agaricales</taxon>
        <taxon>Agaricineae</taxon>
        <taxon>Crepidotaceae</taxon>
        <taxon>Crepidotus</taxon>
    </lineage>
</organism>
<dbReference type="EMBL" id="MU157825">
    <property type="protein sequence ID" value="KAF9534734.1"/>
    <property type="molecule type" value="Genomic_DNA"/>
</dbReference>
<dbReference type="PANTHER" id="PTHR42791">
    <property type="entry name" value="GNAT FAMILY ACETYLTRANSFERASE"/>
    <property type="match status" value="1"/>
</dbReference>
<reference evidence="1" key="1">
    <citation type="submission" date="2020-11" db="EMBL/GenBank/DDBJ databases">
        <authorList>
            <consortium name="DOE Joint Genome Institute"/>
            <person name="Ahrendt S."/>
            <person name="Riley R."/>
            <person name="Andreopoulos W."/>
            <person name="Labutti K."/>
            <person name="Pangilinan J."/>
            <person name="Ruiz-Duenas F.J."/>
            <person name="Barrasa J.M."/>
            <person name="Sanchez-Garcia M."/>
            <person name="Camarero S."/>
            <person name="Miyauchi S."/>
            <person name="Serrano A."/>
            <person name="Linde D."/>
            <person name="Babiker R."/>
            <person name="Drula E."/>
            <person name="Ayuso-Fernandez I."/>
            <person name="Pacheco R."/>
            <person name="Padilla G."/>
            <person name="Ferreira P."/>
            <person name="Barriuso J."/>
            <person name="Kellner H."/>
            <person name="Castanera R."/>
            <person name="Alfaro M."/>
            <person name="Ramirez L."/>
            <person name="Pisabarro A.G."/>
            <person name="Kuo A."/>
            <person name="Tritt A."/>
            <person name="Lipzen A."/>
            <person name="He G."/>
            <person name="Yan M."/>
            <person name="Ng V."/>
            <person name="Cullen D."/>
            <person name="Martin F."/>
            <person name="Rosso M.-N."/>
            <person name="Henrissat B."/>
            <person name="Hibbett D."/>
            <person name="Martinez A.T."/>
            <person name="Grigoriev I.V."/>
        </authorList>
    </citation>
    <scope>NUCLEOTIDE SEQUENCE</scope>
    <source>
        <strain evidence="1">CBS 506.95</strain>
    </source>
</reference>
<accession>A0A9P6ETI2</accession>
<dbReference type="InterPro" id="IPR052523">
    <property type="entry name" value="Trichothecene_AcTrans"/>
</dbReference>
<evidence type="ECO:0000313" key="2">
    <source>
        <dbReference type="Proteomes" id="UP000807306"/>
    </source>
</evidence>
<evidence type="ECO:0008006" key="3">
    <source>
        <dbReference type="Google" id="ProtNLM"/>
    </source>
</evidence>
<dbReference type="AlphaFoldDB" id="A0A9P6ETI2"/>
<dbReference type="Gene3D" id="3.40.630.30">
    <property type="match status" value="1"/>
</dbReference>
<gene>
    <name evidence="1" type="ORF">CPB83DRAFT_842849</name>
</gene>
<evidence type="ECO:0000313" key="1">
    <source>
        <dbReference type="EMBL" id="KAF9534734.1"/>
    </source>
</evidence>
<name>A0A9P6ETI2_9AGAR</name>
<proteinExistence type="predicted"/>